<keyword evidence="1" id="KW-0806">Transcription termination</keyword>
<dbReference type="InterPro" id="IPR047050">
    <property type="entry name" value="NGN"/>
</dbReference>
<evidence type="ECO:0000256" key="4">
    <source>
        <dbReference type="ARBA" id="ARBA00023163"/>
    </source>
</evidence>
<dbReference type="CDD" id="cd09891">
    <property type="entry name" value="NGN_Bact_1"/>
    <property type="match status" value="1"/>
</dbReference>
<dbReference type="InterPro" id="IPR014722">
    <property type="entry name" value="Rib_uL2_dom2"/>
</dbReference>
<dbReference type="HAMAP" id="MF_00948">
    <property type="entry name" value="NusG"/>
    <property type="match status" value="1"/>
</dbReference>
<dbReference type="SMART" id="SM00739">
    <property type="entry name" value="KOW"/>
    <property type="match status" value="1"/>
</dbReference>
<dbReference type="PROSITE" id="PS01014">
    <property type="entry name" value="NUSG"/>
    <property type="match status" value="1"/>
</dbReference>
<evidence type="ECO:0000256" key="3">
    <source>
        <dbReference type="ARBA" id="ARBA00023015"/>
    </source>
</evidence>
<organism evidence="7">
    <name type="scientific">marine metagenome</name>
    <dbReference type="NCBI Taxonomy" id="408172"/>
    <lineage>
        <taxon>unclassified sequences</taxon>
        <taxon>metagenomes</taxon>
        <taxon>ecological metagenomes</taxon>
    </lineage>
</organism>
<dbReference type="InterPro" id="IPR006645">
    <property type="entry name" value="NGN-like_dom"/>
</dbReference>
<keyword evidence="3" id="KW-0805">Transcription regulation</keyword>
<dbReference type="PRINTS" id="PR00338">
    <property type="entry name" value="NUSGTNSCPFCT"/>
</dbReference>
<proteinExistence type="inferred from homology"/>
<evidence type="ECO:0008006" key="8">
    <source>
        <dbReference type="Google" id="ProtNLM"/>
    </source>
</evidence>
<dbReference type="AlphaFoldDB" id="A0A383D0L9"/>
<dbReference type="InterPro" id="IPR036735">
    <property type="entry name" value="NGN_dom_sf"/>
</dbReference>
<dbReference type="Gene3D" id="2.30.30.30">
    <property type="match status" value="1"/>
</dbReference>
<dbReference type="GO" id="GO:0006353">
    <property type="term" value="P:DNA-templated transcription termination"/>
    <property type="evidence" value="ECO:0007669"/>
    <property type="project" value="UniProtKB-KW"/>
</dbReference>
<dbReference type="InterPro" id="IPR001062">
    <property type="entry name" value="Transcrpt_antiterm_NusG"/>
</dbReference>
<dbReference type="GO" id="GO:0032784">
    <property type="term" value="P:regulation of DNA-templated transcription elongation"/>
    <property type="evidence" value="ECO:0007669"/>
    <property type="project" value="InterPro"/>
</dbReference>
<dbReference type="EMBL" id="UINC01213193">
    <property type="protein sequence ID" value="SVE37860.1"/>
    <property type="molecule type" value="Genomic_DNA"/>
</dbReference>
<dbReference type="InterPro" id="IPR015869">
    <property type="entry name" value="Transcrpt_antiterm_NusG_bac_CS"/>
</dbReference>
<dbReference type="Gene3D" id="3.30.70.940">
    <property type="entry name" value="NusG, N-terminal domain"/>
    <property type="match status" value="1"/>
</dbReference>
<dbReference type="PANTHER" id="PTHR30265:SF2">
    <property type="entry name" value="TRANSCRIPTION TERMINATION_ANTITERMINATION PROTEIN NUSG"/>
    <property type="match status" value="1"/>
</dbReference>
<dbReference type="SUPFAM" id="SSF50104">
    <property type="entry name" value="Translation proteins SH3-like domain"/>
    <property type="match status" value="1"/>
</dbReference>
<feature type="domain" description="NusG-like N-terminal" evidence="5">
    <location>
        <begin position="8"/>
        <end position="123"/>
    </location>
</feature>
<name>A0A383D0L9_9ZZZZ</name>
<dbReference type="Pfam" id="PF00467">
    <property type="entry name" value="KOW"/>
    <property type="match status" value="1"/>
</dbReference>
<dbReference type="CDD" id="cd06091">
    <property type="entry name" value="KOW_NusG"/>
    <property type="match status" value="1"/>
</dbReference>
<keyword evidence="2" id="KW-0889">Transcription antitermination</keyword>
<dbReference type="NCBIfam" id="TIGR00922">
    <property type="entry name" value="nusG"/>
    <property type="match status" value="1"/>
</dbReference>
<accession>A0A383D0L9</accession>
<evidence type="ECO:0000313" key="7">
    <source>
        <dbReference type="EMBL" id="SVE37860.1"/>
    </source>
</evidence>
<keyword evidence="4" id="KW-0804">Transcription</keyword>
<dbReference type="Pfam" id="PF02357">
    <property type="entry name" value="NusG"/>
    <property type="match status" value="1"/>
</dbReference>
<dbReference type="InterPro" id="IPR005824">
    <property type="entry name" value="KOW"/>
</dbReference>
<protein>
    <recommendedName>
        <fullName evidence="8">NusG-like N-terminal domain-containing protein</fullName>
    </recommendedName>
</protein>
<sequence length="192" mass="22160">MSTSTTAGLRWYAIQCLSNHEDKVRRYFGKYKEENEEFAQCLNEVLVPIETVSEVKNGKKRQRDRKFYPGYVFVEMKLFDIQGNLMKDPWYKIKDTDGVINFIGRENPTPLGEEEIGRILRQVDEAKGKEVPKVKFAKGEVVKILDGPFLNLTGEIEEIDGEKGTLKVSVSIFGRFTPVELEFWQVEKADEE</sequence>
<dbReference type="InterPro" id="IPR008991">
    <property type="entry name" value="Translation_prot_SH3-like_sf"/>
</dbReference>
<dbReference type="InterPro" id="IPR043425">
    <property type="entry name" value="NusG-like"/>
</dbReference>
<dbReference type="GO" id="GO:0031564">
    <property type="term" value="P:transcription antitermination"/>
    <property type="evidence" value="ECO:0007669"/>
    <property type="project" value="UniProtKB-KW"/>
</dbReference>
<evidence type="ECO:0000259" key="6">
    <source>
        <dbReference type="SMART" id="SM00739"/>
    </source>
</evidence>
<dbReference type="SMART" id="SM00738">
    <property type="entry name" value="NGN"/>
    <property type="match status" value="1"/>
</dbReference>
<evidence type="ECO:0000256" key="1">
    <source>
        <dbReference type="ARBA" id="ARBA00022472"/>
    </source>
</evidence>
<gene>
    <name evidence="7" type="ORF">METZ01_LOCUS490714</name>
</gene>
<dbReference type="PANTHER" id="PTHR30265">
    <property type="entry name" value="RHO-INTERACTING TRANSCRIPTION TERMINATION FACTOR NUSG"/>
    <property type="match status" value="1"/>
</dbReference>
<dbReference type="SUPFAM" id="SSF82679">
    <property type="entry name" value="N-utilization substance G protein NusG, N-terminal domain"/>
    <property type="match status" value="1"/>
</dbReference>
<reference evidence="7" key="1">
    <citation type="submission" date="2018-05" db="EMBL/GenBank/DDBJ databases">
        <authorList>
            <person name="Lanie J.A."/>
            <person name="Ng W.-L."/>
            <person name="Kazmierczak K.M."/>
            <person name="Andrzejewski T.M."/>
            <person name="Davidsen T.M."/>
            <person name="Wayne K.J."/>
            <person name="Tettelin H."/>
            <person name="Glass J.I."/>
            <person name="Rusch D."/>
            <person name="Podicherti R."/>
            <person name="Tsui H.-C.T."/>
            <person name="Winkler M.E."/>
        </authorList>
    </citation>
    <scope>NUCLEOTIDE SEQUENCE</scope>
</reference>
<evidence type="ECO:0000259" key="5">
    <source>
        <dbReference type="SMART" id="SM00738"/>
    </source>
</evidence>
<dbReference type="FunFam" id="2.30.30.30:FF:000002">
    <property type="entry name" value="Transcription termination/antitermination factor NusG"/>
    <property type="match status" value="1"/>
</dbReference>
<evidence type="ECO:0000256" key="2">
    <source>
        <dbReference type="ARBA" id="ARBA00022814"/>
    </source>
</evidence>
<dbReference type="GO" id="GO:0005829">
    <property type="term" value="C:cytosol"/>
    <property type="evidence" value="ECO:0007669"/>
    <property type="project" value="UniProtKB-ARBA"/>
</dbReference>
<feature type="domain" description="KOW" evidence="6">
    <location>
        <begin position="135"/>
        <end position="162"/>
    </location>
</feature>
<dbReference type="GO" id="GO:0006354">
    <property type="term" value="P:DNA-templated transcription elongation"/>
    <property type="evidence" value="ECO:0007669"/>
    <property type="project" value="InterPro"/>
</dbReference>